<dbReference type="EMBL" id="JAVHNQ010000004">
    <property type="protein sequence ID" value="KAK6349800.1"/>
    <property type="molecule type" value="Genomic_DNA"/>
</dbReference>
<accession>A0AAV9UV19</accession>
<dbReference type="InterPro" id="IPR048300">
    <property type="entry name" value="TACO1_YebC-like_2nd/3rd_dom"/>
</dbReference>
<evidence type="ECO:0000313" key="6">
    <source>
        <dbReference type="Proteomes" id="UP001375240"/>
    </source>
</evidence>
<dbReference type="Gene3D" id="1.10.10.200">
    <property type="match status" value="1"/>
</dbReference>
<dbReference type="InterPro" id="IPR049083">
    <property type="entry name" value="TACO1_YebC_N"/>
</dbReference>
<dbReference type="InterPro" id="IPR002876">
    <property type="entry name" value="Transcrip_reg_TACO1-like"/>
</dbReference>
<dbReference type="Gene3D" id="3.30.70.980">
    <property type="match status" value="2"/>
</dbReference>
<dbReference type="InterPro" id="IPR026564">
    <property type="entry name" value="Transcrip_reg_TACO1-like_dom3"/>
</dbReference>
<evidence type="ECO:0000259" key="3">
    <source>
        <dbReference type="Pfam" id="PF01709"/>
    </source>
</evidence>
<protein>
    <submittedName>
        <fullName evidence="5">Uncharacterized protein</fullName>
    </submittedName>
</protein>
<feature type="domain" description="TACO1/YebC-like second and third" evidence="3">
    <location>
        <begin position="142"/>
        <end position="307"/>
    </location>
</feature>
<evidence type="ECO:0000256" key="2">
    <source>
        <dbReference type="ARBA" id="ARBA00008724"/>
    </source>
</evidence>
<comment type="subcellular location">
    <subcellularLocation>
        <location evidence="1">Mitochondrion</location>
    </subcellularLocation>
</comment>
<comment type="caution">
    <text evidence="5">The sequence shown here is derived from an EMBL/GenBank/DDBJ whole genome shotgun (WGS) entry which is preliminary data.</text>
</comment>
<keyword evidence="6" id="KW-1185">Reference proteome</keyword>
<dbReference type="FunFam" id="1.10.10.200:FF:000002">
    <property type="entry name" value="Probable transcriptional regulatory protein CLM62_37755"/>
    <property type="match status" value="1"/>
</dbReference>
<evidence type="ECO:0000259" key="4">
    <source>
        <dbReference type="Pfam" id="PF20772"/>
    </source>
</evidence>
<dbReference type="InterPro" id="IPR029072">
    <property type="entry name" value="YebC-like"/>
</dbReference>
<organism evidence="5 6">
    <name type="scientific">Orbilia brochopaga</name>
    <dbReference type="NCBI Taxonomy" id="3140254"/>
    <lineage>
        <taxon>Eukaryota</taxon>
        <taxon>Fungi</taxon>
        <taxon>Dikarya</taxon>
        <taxon>Ascomycota</taxon>
        <taxon>Pezizomycotina</taxon>
        <taxon>Orbiliomycetes</taxon>
        <taxon>Orbiliales</taxon>
        <taxon>Orbiliaceae</taxon>
        <taxon>Orbilia</taxon>
    </lineage>
</organism>
<dbReference type="PANTHER" id="PTHR12532">
    <property type="entry name" value="TRANSLATIONAL ACTIVATOR OF CYTOCHROME C OXIDASE 1"/>
    <property type="match status" value="1"/>
</dbReference>
<gene>
    <name evidence="5" type="ORF">TWF696_006074</name>
</gene>
<dbReference type="Pfam" id="PF01709">
    <property type="entry name" value="Transcrip_reg"/>
    <property type="match status" value="1"/>
</dbReference>
<dbReference type="InterPro" id="IPR017856">
    <property type="entry name" value="Integrase-like_N"/>
</dbReference>
<dbReference type="GO" id="GO:0005739">
    <property type="term" value="C:mitochondrion"/>
    <property type="evidence" value="ECO:0007669"/>
    <property type="project" value="UniProtKB-SubCell"/>
</dbReference>
<dbReference type="PANTHER" id="PTHR12532:SF0">
    <property type="entry name" value="TRANSLATIONAL ACTIVATOR OF CYTOCHROME C OXIDASE 1"/>
    <property type="match status" value="1"/>
</dbReference>
<proteinExistence type="inferred from homology"/>
<sequence length="325" mass="35885">MSAYRSLCAFRQASNCPAIGLLRGQIRRTTGSLVGPIPGAESSVVARGIRAFSASVQCQSGHSKWSKIRHDKGKKDANKANAFSKISERITEFTKRYGPDPRTNPQLKVILDHAKKSGMSSTSMENAIKRGQGLSISGKPLETVLIEGMFEGVSFIVECLSDNKLRTLQDVRLIMSKAGAKQSSTLFQFTKHPFMHVAGPEDELPEAQLEKLEDPALLLPIDRVTLVPGEEAPTWELKVEHSDPPLQIVEDVQKALPEGWSVTKTGLKYYPTSIVEIEDDSEAGENFRSLVAKLEENGDVCEIHSNLRWSSYEPPEHELILSDSE</sequence>
<name>A0AAV9UV19_9PEZI</name>
<feature type="domain" description="TACO1/YebC-like N-terminal" evidence="4">
    <location>
        <begin position="63"/>
        <end position="133"/>
    </location>
</feature>
<evidence type="ECO:0000313" key="5">
    <source>
        <dbReference type="EMBL" id="KAK6349800.1"/>
    </source>
</evidence>
<dbReference type="Proteomes" id="UP001375240">
    <property type="component" value="Unassembled WGS sequence"/>
</dbReference>
<dbReference type="Pfam" id="PF20772">
    <property type="entry name" value="TACO1_YebC_N"/>
    <property type="match status" value="1"/>
</dbReference>
<comment type="similarity">
    <text evidence="2">Belongs to the TACO1 family.</text>
</comment>
<dbReference type="SUPFAM" id="SSF75625">
    <property type="entry name" value="YebC-like"/>
    <property type="match status" value="1"/>
</dbReference>
<dbReference type="AlphaFoldDB" id="A0AAV9UV19"/>
<reference evidence="5 6" key="1">
    <citation type="submission" date="2019-10" db="EMBL/GenBank/DDBJ databases">
        <authorList>
            <person name="Palmer J.M."/>
        </authorList>
    </citation>
    <scope>NUCLEOTIDE SEQUENCE [LARGE SCALE GENOMIC DNA]</scope>
    <source>
        <strain evidence="5 6">TWF696</strain>
    </source>
</reference>
<evidence type="ECO:0000256" key="1">
    <source>
        <dbReference type="ARBA" id="ARBA00004173"/>
    </source>
</evidence>